<sequence length="382" mass="39931">MSDQRLFWAPAVHQSAFDIQSCSTEKQNVWSPSVIGFVIGALVVGIALAAILTLYLHGVTKNIIEASLNTGTTVTTTANTTTTTSIITFVPVGIYALNIPTCATWNYTGITVAGNANGTSGSDLGSLSSPTSIFIDNNNTLYIADRDNHRVVKYFANTTSGILVAGNGTPGNTSFQLNSPKGVAVDQYGAVIVADSSNYRIQSFSPGTVSGTTIAINSSSNILGVMRDLHIDVNNNIYVTDSSSNRVTEFIPFNGIGVPLVGSNGTGNGTTQLSSPYGNFVDDNSSLYVADFGNQRIQKFLLGSNIGMTVAGVSSMPGSTLSLLNGPISVTADNNGYTYIADNGNVRIMKWTTNYTAGGTCLIGCSGISGSSPTQLYSPRDV</sequence>
<feature type="non-terminal residue" evidence="4">
    <location>
        <position position="1"/>
    </location>
</feature>
<dbReference type="Pfam" id="PF01436">
    <property type="entry name" value="NHL"/>
    <property type="match status" value="2"/>
</dbReference>
<dbReference type="EMBL" id="CAJOBF010010885">
    <property type="protein sequence ID" value="CAF4298106.1"/>
    <property type="molecule type" value="Genomic_DNA"/>
</dbReference>
<evidence type="ECO:0000256" key="2">
    <source>
        <dbReference type="PROSITE-ProRule" id="PRU00504"/>
    </source>
</evidence>
<dbReference type="InterPro" id="IPR001258">
    <property type="entry name" value="NHL_repeat"/>
</dbReference>
<name>A0A820HLI2_9BILA</name>
<keyword evidence="3" id="KW-1133">Transmembrane helix</keyword>
<keyword evidence="1" id="KW-0677">Repeat</keyword>
<keyword evidence="3" id="KW-0812">Transmembrane</keyword>
<feature type="repeat" description="NHL" evidence="2">
    <location>
        <begin position="176"/>
        <end position="207"/>
    </location>
</feature>
<reference evidence="4" key="1">
    <citation type="submission" date="2021-02" db="EMBL/GenBank/DDBJ databases">
        <authorList>
            <person name="Nowell W R."/>
        </authorList>
    </citation>
    <scope>NUCLEOTIDE SEQUENCE</scope>
</reference>
<evidence type="ECO:0000256" key="3">
    <source>
        <dbReference type="SAM" id="Phobius"/>
    </source>
</evidence>
<dbReference type="InterPro" id="IPR050952">
    <property type="entry name" value="TRIM-NHL_E3_ligases"/>
</dbReference>
<dbReference type="PANTHER" id="PTHR24104">
    <property type="entry name" value="E3 UBIQUITIN-PROTEIN LIGASE NHLRC1-RELATED"/>
    <property type="match status" value="1"/>
</dbReference>
<gene>
    <name evidence="4" type="ORF">UXM345_LOCUS33256</name>
</gene>
<feature type="repeat" description="NHL" evidence="2">
    <location>
        <begin position="118"/>
        <end position="157"/>
    </location>
</feature>
<dbReference type="PROSITE" id="PS51125">
    <property type="entry name" value="NHL"/>
    <property type="match status" value="2"/>
</dbReference>
<dbReference type="GO" id="GO:0008270">
    <property type="term" value="F:zinc ion binding"/>
    <property type="evidence" value="ECO:0007669"/>
    <property type="project" value="UniProtKB-KW"/>
</dbReference>
<protein>
    <recommendedName>
        <fullName evidence="6">NHL repeat containing protein</fullName>
    </recommendedName>
</protein>
<dbReference type="PANTHER" id="PTHR24104:SF25">
    <property type="entry name" value="PROTEIN LIN-41"/>
    <property type="match status" value="1"/>
</dbReference>
<comment type="caution">
    <text evidence="4">The sequence shown here is derived from an EMBL/GenBank/DDBJ whole genome shotgun (WGS) entry which is preliminary data.</text>
</comment>
<feature type="transmembrane region" description="Helical" evidence="3">
    <location>
        <begin position="34"/>
        <end position="56"/>
    </location>
</feature>
<keyword evidence="3" id="KW-0472">Membrane</keyword>
<dbReference type="SUPFAM" id="SSF63829">
    <property type="entry name" value="Calcium-dependent phosphotriesterase"/>
    <property type="match status" value="1"/>
</dbReference>
<organism evidence="4 5">
    <name type="scientific">Rotaria magnacalcarata</name>
    <dbReference type="NCBI Taxonomy" id="392030"/>
    <lineage>
        <taxon>Eukaryota</taxon>
        <taxon>Metazoa</taxon>
        <taxon>Spiralia</taxon>
        <taxon>Gnathifera</taxon>
        <taxon>Rotifera</taxon>
        <taxon>Eurotatoria</taxon>
        <taxon>Bdelloidea</taxon>
        <taxon>Philodinida</taxon>
        <taxon>Philodinidae</taxon>
        <taxon>Rotaria</taxon>
    </lineage>
</organism>
<dbReference type="InterPro" id="IPR011042">
    <property type="entry name" value="6-blade_b-propeller_TolB-like"/>
</dbReference>
<proteinExistence type="predicted"/>
<dbReference type="CDD" id="cd05819">
    <property type="entry name" value="NHL"/>
    <property type="match status" value="1"/>
</dbReference>
<evidence type="ECO:0000313" key="5">
    <source>
        <dbReference type="Proteomes" id="UP000663842"/>
    </source>
</evidence>
<evidence type="ECO:0000256" key="1">
    <source>
        <dbReference type="ARBA" id="ARBA00022737"/>
    </source>
</evidence>
<dbReference type="AlphaFoldDB" id="A0A820HLI2"/>
<dbReference type="Gene3D" id="2.120.10.30">
    <property type="entry name" value="TolB, C-terminal domain"/>
    <property type="match status" value="2"/>
</dbReference>
<accession>A0A820HLI2</accession>
<evidence type="ECO:0008006" key="6">
    <source>
        <dbReference type="Google" id="ProtNLM"/>
    </source>
</evidence>
<evidence type="ECO:0000313" key="4">
    <source>
        <dbReference type="EMBL" id="CAF4298106.1"/>
    </source>
</evidence>
<dbReference type="Proteomes" id="UP000663842">
    <property type="component" value="Unassembled WGS sequence"/>
</dbReference>